<feature type="domain" description="Gingipain" evidence="3">
    <location>
        <begin position="541"/>
        <end position="912"/>
    </location>
</feature>
<dbReference type="CDD" id="cd02258">
    <property type="entry name" value="Peptidase_C25_N"/>
    <property type="match status" value="1"/>
</dbReference>
<feature type="chain" id="PRO_5016872032" evidence="2">
    <location>
        <begin position="22"/>
        <end position="1277"/>
    </location>
</feature>
<dbReference type="InterPro" id="IPR029030">
    <property type="entry name" value="Caspase-like_dom_sf"/>
</dbReference>
<dbReference type="KEGG" id="fat:DVK85_01830"/>
<dbReference type="RefSeq" id="WP_114676804.1">
    <property type="nucleotide sequence ID" value="NZ_CP031188.1"/>
</dbReference>
<dbReference type="Pfam" id="PF01364">
    <property type="entry name" value="Peptidase_C25"/>
    <property type="match status" value="1"/>
</dbReference>
<gene>
    <name evidence="4" type="ORF">DVK85_01830</name>
</gene>
<dbReference type="Gene3D" id="3.40.50.1460">
    <property type="match status" value="1"/>
</dbReference>
<dbReference type="NCBIfam" id="NF033707">
    <property type="entry name" value="T9SS_sortase"/>
    <property type="match status" value="1"/>
</dbReference>
<dbReference type="InterPro" id="IPR029031">
    <property type="entry name" value="Gingipain_N_sf"/>
</dbReference>
<protein>
    <submittedName>
        <fullName evidence="4">Peptidase C25</fullName>
    </submittedName>
</protein>
<dbReference type="Gene3D" id="3.40.50.10390">
    <property type="entry name" value="Gingipain r, domain 1"/>
    <property type="match status" value="1"/>
</dbReference>
<keyword evidence="1 2" id="KW-0732">Signal</keyword>
<dbReference type="Gene3D" id="2.60.40.4070">
    <property type="match status" value="1"/>
</dbReference>
<name>A0A345H8Y1_9FLAO</name>
<dbReference type="GO" id="GO:0008234">
    <property type="term" value="F:cysteine-type peptidase activity"/>
    <property type="evidence" value="ECO:0007669"/>
    <property type="project" value="InterPro"/>
</dbReference>
<evidence type="ECO:0000313" key="5">
    <source>
        <dbReference type="Proteomes" id="UP000253951"/>
    </source>
</evidence>
<organism evidence="4 5">
    <name type="scientific">Flavobacterium arcticum</name>
    <dbReference type="NCBI Taxonomy" id="1784713"/>
    <lineage>
        <taxon>Bacteria</taxon>
        <taxon>Pseudomonadati</taxon>
        <taxon>Bacteroidota</taxon>
        <taxon>Flavobacteriia</taxon>
        <taxon>Flavobacteriales</taxon>
        <taxon>Flavobacteriaceae</taxon>
        <taxon>Flavobacterium</taxon>
    </lineage>
</organism>
<dbReference type="AlphaFoldDB" id="A0A345H8Y1"/>
<dbReference type="EMBL" id="CP031188">
    <property type="protein sequence ID" value="AXG73041.1"/>
    <property type="molecule type" value="Genomic_DNA"/>
</dbReference>
<dbReference type="InterPro" id="IPR001769">
    <property type="entry name" value="Gingipain"/>
</dbReference>
<accession>A0A345H8Y1</accession>
<feature type="signal peptide" evidence="2">
    <location>
        <begin position="1"/>
        <end position="21"/>
    </location>
</feature>
<evidence type="ECO:0000313" key="4">
    <source>
        <dbReference type="EMBL" id="AXG73041.1"/>
    </source>
</evidence>
<keyword evidence="5" id="KW-1185">Reference proteome</keyword>
<proteinExistence type="predicted"/>
<evidence type="ECO:0000259" key="3">
    <source>
        <dbReference type="Pfam" id="PF01364"/>
    </source>
</evidence>
<reference evidence="4 5" key="1">
    <citation type="submission" date="2018-07" db="EMBL/GenBank/DDBJ databases">
        <title>Complete genome sequence of Flavobacterium arcticum type strain SM1502T.</title>
        <authorList>
            <person name="Li Y."/>
            <person name="Li D.-D."/>
        </authorList>
    </citation>
    <scope>NUCLEOTIDE SEQUENCE [LARGE SCALE GENOMIC DNA]</scope>
    <source>
        <strain evidence="4 5">SM1502</strain>
    </source>
</reference>
<dbReference type="GO" id="GO:0006508">
    <property type="term" value="P:proteolysis"/>
    <property type="evidence" value="ECO:0007669"/>
    <property type="project" value="InterPro"/>
</dbReference>
<dbReference type="Proteomes" id="UP000253951">
    <property type="component" value="Chromosome"/>
</dbReference>
<dbReference type="OrthoDB" id="9809780at2"/>
<sequence length="1277" mass="142387">MKYRLFLYILLYSLFSIPSFGQQSGVFTLEWKDNVPSFVGDVPVVLPEFQSEYMYYDADNRQLYFSTNIPVTAAVDPNSLRITNIVYESITSAQLGDLSSGKQSNAPNAKIAPIKSRDDWYAHLKLSPIIKEGSGYKRIKSFSYSFRLDAQQRIIKSTNDFTSISNSVLASGAWYRFYVKKSGVYKITKGFLKQLGFDTNTDPRNIKIYGNGGRMLPLLNEVEYPADLAENAIRFVGEEDGSFDNSDYILFYAEGVDNWNTDSRTHNNMFADKSYYYVTSYGGVGKRIAAMPEPVGAPDITTVSFDDYVYHEEDLVSIARLGRKWHGEQFNIENVQDFEFQIPDVVATTDATIIVSAAAASINPTSMGVKVNGQDVGSLTFQSQGQYDSGYDGYLSTTFTPSSSMTVSLNYNNGGVPTSNAWLDYIIIKAKRNLKGTNDQFRFTYNDAASNIGVIEYQFSSASSIDAVWDITDIYNVAKVADNDASQFSFKATMGEARKYITVVSSDYYTPSRDSNARVANQNLKGTIFNNSQGQFQDVDYLIVAPEFLLSQAESLANIHRTQSGLNVKVITLDKIYEEFSSGKQDIGAIRNFVKYIYNNASSSENKIKYVNLFGDASFDFKDRIPNNTNIVPIYHDFSPTDTGRGNYSIVTTYVSDDFFVMMDAGEGAGDGAADIAAGRMVVSTTSQAEEMVNKITEYLSEEAYGRWRNEYLMIADDADATSDVDFVPDQEDLVATIVANRPFINMRKVYIDSYVQQASSGGERYPDAKEQIIRSINYGTLVVNYLGHGSENGMASERLLEADDAKAFTNRFKYPLFITATCDLTRFDNPYRPTAGEEIFWNPAGGAIAMMTTTRAIFISAAISFNTTLASKLYAFEDGEYPSMAEALRQAKSNQETYRLIAFVGDPALKLAVAEPEIVLTKINDIPVADVTEPIKSLEYVKLTGNVTTEGGSVIANYNGEIEVTVFDKDIKRETLNNDGLLDVITEFNTLGETVFRGSATVTNGQFEVGFVVPRDIRIPIGSGRVSFYAKRNNLFQDQTGYDNDIQIGGINTDAAEDRTAPTVRLYMNDESFVSGGITNDSPILLAYLQDEHGINTASGIGHDIIGVLDGDETNPFLMNDYYEANLDDYTKGEVRFPFSDLEKGLHTLTFKAWDVYNNLVTADIQFVVAGDDALELEHVLNYPNPFVSYTEFWFNHNRPFEPLDVQVQVFTVTGKVVRTINRTVITDGFLCREITWDGRDDFGDKIGKGVYIYKLTVKSTTTNKTAHKYEKIVLL</sequence>
<evidence type="ECO:0000256" key="2">
    <source>
        <dbReference type="SAM" id="SignalP"/>
    </source>
</evidence>
<evidence type="ECO:0000256" key="1">
    <source>
        <dbReference type="ARBA" id="ARBA00022729"/>
    </source>
</evidence>
<dbReference type="SUPFAM" id="SSF52129">
    <property type="entry name" value="Caspase-like"/>
    <property type="match status" value="1"/>
</dbReference>